<proteinExistence type="predicted"/>
<dbReference type="EMBL" id="JBGORX010000001">
    <property type="protein sequence ID" value="MFJ1267535.1"/>
    <property type="molecule type" value="Genomic_DNA"/>
</dbReference>
<keyword evidence="2" id="KW-1185">Reference proteome</keyword>
<evidence type="ECO:0000313" key="2">
    <source>
        <dbReference type="Proteomes" id="UP001615550"/>
    </source>
</evidence>
<evidence type="ECO:0000313" key="1">
    <source>
        <dbReference type="EMBL" id="MFJ1267535.1"/>
    </source>
</evidence>
<sequence>MHLVINSECRSIPEGVKLLSSEGTALLNLLCCLGYEPTDPPLGDLLRKVHQLDGDWLIVSPVHWQASHNDALILAVGEDLELKESEIKPWFELFANYFAEEGMTLHYHNAETWLLQDHKQRPLKAKPVYQLVNKSLMPELAQLDEKLFWQRFVTESQMLFASKPNSSAANGLWPWGNAKLTESKIMAICADATFLPLAKQCSSSVTLYSPEVNLKEHGVVLVSEYSVLSERHQEELTKRPVQWYWNNTAYGSHSDNWFTRIWRKLIHAN</sequence>
<organism evidence="1 2">
    <name type="scientific">Legionella lytica</name>
    <dbReference type="NCBI Taxonomy" id="96232"/>
    <lineage>
        <taxon>Bacteria</taxon>
        <taxon>Pseudomonadati</taxon>
        <taxon>Pseudomonadota</taxon>
        <taxon>Gammaproteobacteria</taxon>
        <taxon>Legionellales</taxon>
        <taxon>Legionellaceae</taxon>
        <taxon>Legionella</taxon>
    </lineage>
</organism>
<name>A0ABW8D7R4_9GAMM</name>
<dbReference type="RefSeq" id="WP_400186217.1">
    <property type="nucleotide sequence ID" value="NZ_JBGORX010000001.1"/>
</dbReference>
<dbReference type="Proteomes" id="UP001615550">
    <property type="component" value="Unassembled WGS sequence"/>
</dbReference>
<comment type="caution">
    <text evidence="1">The sequence shown here is derived from an EMBL/GenBank/DDBJ whole genome shotgun (WGS) entry which is preliminary data.</text>
</comment>
<accession>A0ABW8D7R4</accession>
<reference evidence="1 2" key="1">
    <citation type="submission" date="2024-08" db="EMBL/GenBank/DDBJ databases">
        <title>Draft Genome Sequence of Legionella lytica strain DSB2004, Isolated From a Fire Sprinkler System.</title>
        <authorList>
            <person name="Everhart A.D."/>
            <person name="Kidane D.T."/>
            <person name="Farone A.L."/>
            <person name="Farone M.B."/>
        </authorList>
    </citation>
    <scope>NUCLEOTIDE SEQUENCE [LARGE SCALE GENOMIC DNA]</scope>
    <source>
        <strain evidence="1 2">DSB2004</strain>
    </source>
</reference>
<gene>
    <name evidence="1" type="ORF">ACD661_03070</name>
</gene>
<evidence type="ECO:0008006" key="3">
    <source>
        <dbReference type="Google" id="ProtNLM"/>
    </source>
</evidence>
<protein>
    <recommendedName>
        <fullName evidence="3">Cofactor-independent phosphoglycerate mutase</fullName>
    </recommendedName>
</protein>